<dbReference type="InterPro" id="IPR053781">
    <property type="entry name" value="F-box_AtFBL13-like"/>
</dbReference>
<sequence>MSSRTIRFHFYHYPGGGSNFKTTKSQTHSYFPLSVVLTLSFTLVSIMSFCNNSFVTPDMGGSRIAKKPKMESPDFIRNLPDEIIITILSKLCIDEAVRCDVLSKRWKDLWKETPHIEFNTKHMVKPLTQLLQSRKPRTDPDFSTVVPTTLKGVNCCNTLVLLMILKHSGAISSCRIQHFKKSLAFGDVESWVDFLVDIKKGLKDLSLECVPHCGETTESIVYQESIYIPTFAHGIFECLNSLELINYTLDCWLPFQECSHLKKLTMKRIYLDDETLSGILENCVVLENFSLLQSIGFARLIIVKSTIKVLQLQALCVDELQISCNNLDVLLLDSIICPVKNVSIYAPCLKNFHSYSNSMYARMLSIKNEKPMVKTHDILAHCSGLWGSPNRNIFQNVSTLSFDLDLNNMREARVLSDVLKLCRNLQVIEIALPIFRPKSLSSSSSKVCDLSHPISMFWERRELCYCISQKLKFVHIKGFRGEEQEVEFAKYLITRATMMKRITIICSNLKEAAENLLSLPMASGKLSINLKLNANNPMDDFAEQQNKLLKFQRMTSVGKLSNSFCVECGAKSLSAWCNNPGFEHFISFVFRELIDVYR</sequence>
<dbReference type="InterPro" id="IPR055411">
    <property type="entry name" value="LRR_FXL15/At3g58940/PEG3-like"/>
</dbReference>
<dbReference type="SMART" id="SM00579">
    <property type="entry name" value="FBD"/>
    <property type="match status" value="1"/>
</dbReference>
<evidence type="ECO:0000259" key="2">
    <source>
        <dbReference type="PROSITE" id="PS50181"/>
    </source>
</evidence>
<dbReference type="InterPro" id="IPR050232">
    <property type="entry name" value="FBL13/AtMIF1-like"/>
</dbReference>
<protein>
    <submittedName>
        <fullName evidence="3">F-box protein</fullName>
    </submittedName>
</protein>
<accession>A0A371I9P6</accession>
<dbReference type="Pfam" id="PF08387">
    <property type="entry name" value="FBD"/>
    <property type="match status" value="1"/>
</dbReference>
<reference evidence="3" key="1">
    <citation type="submission" date="2018-05" db="EMBL/GenBank/DDBJ databases">
        <title>Draft genome of Mucuna pruriens seed.</title>
        <authorList>
            <person name="Nnadi N.E."/>
            <person name="Vos R."/>
            <person name="Hasami M.H."/>
            <person name="Devisetty U.K."/>
            <person name="Aguiy J.C."/>
        </authorList>
    </citation>
    <scope>NUCLEOTIDE SEQUENCE [LARGE SCALE GENOMIC DNA]</scope>
    <source>
        <strain evidence="3">JCA_2017</strain>
    </source>
</reference>
<dbReference type="SMART" id="SM00256">
    <property type="entry name" value="FBOX"/>
    <property type="match status" value="1"/>
</dbReference>
<keyword evidence="1" id="KW-0472">Membrane</keyword>
<dbReference type="Pfam" id="PF00646">
    <property type="entry name" value="F-box"/>
    <property type="match status" value="1"/>
</dbReference>
<feature type="transmembrane region" description="Helical" evidence="1">
    <location>
        <begin position="30"/>
        <end position="49"/>
    </location>
</feature>
<keyword evidence="1" id="KW-1133">Transmembrane helix</keyword>
<dbReference type="InterPro" id="IPR036047">
    <property type="entry name" value="F-box-like_dom_sf"/>
</dbReference>
<dbReference type="Gene3D" id="1.20.1280.50">
    <property type="match status" value="1"/>
</dbReference>
<dbReference type="SUPFAM" id="SSF81383">
    <property type="entry name" value="F-box domain"/>
    <property type="match status" value="1"/>
</dbReference>
<name>A0A371I9P6_MUCPR</name>
<dbReference type="Pfam" id="PF24758">
    <property type="entry name" value="LRR_At5g56370"/>
    <property type="match status" value="1"/>
</dbReference>
<keyword evidence="4" id="KW-1185">Reference proteome</keyword>
<dbReference type="InterPro" id="IPR001810">
    <property type="entry name" value="F-box_dom"/>
</dbReference>
<keyword evidence="1" id="KW-0812">Transmembrane</keyword>
<evidence type="ECO:0000256" key="1">
    <source>
        <dbReference type="SAM" id="Phobius"/>
    </source>
</evidence>
<dbReference type="OrthoDB" id="1425134at2759"/>
<evidence type="ECO:0000313" key="3">
    <source>
        <dbReference type="EMBL" id="RDY11759.1"/>
    </source>
</evidence>
<evidence type="ECO:0000313" key="4">
    <source>
        <dbReference type="Proteomes" id="UP000257109"/>
    </source>
</evidence>
<dbReference type="InterPro" id="IPR006566">
    <property type="entry name" value="FBD"/>
</dbReference>
<comment type="caution">
    <text evidence="3">The sequence shown here is derived from an EMBL/GenBank/DDBJ whole genome shotgun (WGS) entry which is preliminary data.</text>
</comment>
<feature type="non-terminal residue" evidence="3">
    <location>
        <position position="1"/>
    </location>
</feature>
<dbReference type="PROSITE" id="PS50181">
    <property type="entry name" value="FBOX"/>
    <property type="match status" value="1"/>
</dbReference>
<feature type="domain" description="F-box" evidence="2">
    <location>
        <begin position="73"/>
        <end position="121"/>
    </location>
</feature>
<proteinExistence type="predicted"/>
<dbReference type="EMBL" id="QJKJ01000586">
    <property type="protein sequence ID" value="RDY11759.1"/>
    <property type="molecule type" value="Genomic_DNA"/>
</dbReference>
<dbReference type="AlphaFoldDB" id="A0A371I9P6"/>
<dbReference type="CDD" id="cd22160">
    <property type="entry name" value="F-box_AtFBL13-like"/>
    <property type="match status" value="1"/>
</dbReference>
<organism evidence="3 4">
    <name type="scientific">Mucuna pruriens</name>
    <name type="common">Velvet bean</name>
    <name type="synonym">Dolichos pruriens</name>
    <dbReference type="NCBI Taxonomy" id="157652"/>
    <lineage>
        <taxon>Eukaryota</taxon>
        <taxon>Viridiplantae</taxon>
        <taxon>Streptophyta</taxon>
        <taxon>Embryophyta</taxon>
        <taxon>Tracheophyta</taxon>
        <taxon>Spermatophyta</taxon>
        <taxon>Magnoliopsida</taxon>
        <taxon>eudicotyledons</taxon>
        <taxon>Gunneridae</taxon>
        <taxon>Pentapetalae</taxon>
        <taxon>rosids</taxon>
        <taxon>fabids</taxon>
        <taxon>Fabales</taxon>
        <taxon>Fabaceae</taxon>
        <taxon>Papilionoideae</taxon>
        <taxon>50 kb inversion clade</taxon>
        <taxon>NPAAA clade</taxon>
        <taxon>indigoferoid/millettioid clade</taxon>
        <taxon>Phaseoleae</taxon>
        <taxon>Mucuna</taxon>
    </lineage>
</organism>
<dbReference type="PANTHER" id="PTHR31900">
    <property type="entry name" value="F-BOX/RNI SUPERFAMILY PROTEIN-RELATED"/>
    <property type="match status" value="1"/>
</dbReference>
<dbReference type="PANTHER" id="PTHR31900:SF30">
    <property type="entry name" value="SUPERFAMILY PROTEIN, PUTATIVE-RELATED"/>
    <property type="match status" value="1"/>
</dbReference>
<dbReference type="Proteomes" id="UP000257109">
    <property type="component" value="Unassembled WGS sequence"/>
</dbReference>
<gene>
    <name evidence="3" type="ORF">CR513_03520</name>
</gene>